<evidence type="ECO:0000256" key="6">
    <source>
        <dbReference type="SAM" id="MobiDB-lite"/>
    </source>
</evidence>
<dbReference type="Proteomes" id="UP001583193">
    <property type="component" value="Unassembled WGS sequence"/>
</dbReference>
<comment type="similarity">
    <text evidence="2">Belongs to the DODA-type extradiol aromatic ring-opening dioxygenase family.</text>
</comment>
<dbReference type="PANTHER" id="PTHR30096:SF0">
    <property type="entry name" value="4,5-DOPA DIOXYGENASE EXTRADIOL-LIKE PROTEIN"/>
    <property type="match status" value="1"/>
</dbReference>
<evidence type="ECO:0000256" key="2">
    <source>
        <dbReference type="ARBA" id="ARBA00007581"/>
    </source>
</evidence>
<keyword evidence="3" id="KW-0479">Metal-binding</keyword>
<dbReference type="PANTHER" id="PTHR30096">
    <property type="entry name" value="4,5-DOPA DIOXYGENASE EXTRADIOL-LIKE PROTEIN"/>
    <property type="match status" value="1"/>
</dbReference>
<evidence type="ECO:0000313" key="8">
    <source>
        <dbReference type="EMBL" id="KAL1886798.1"/>
    </source>
</evidence>
<protein>
    <recommendedName>
        <fullName evidence="7">Extradiol ring-cleavage dioxygenase class III enzyme subunit B domain-containing protein</fullName>
    </recommendedName>
</protein>
<reference evidence="8 9" key="1">
    <citation type="journal article" date="2024" name="IMA Fungus">
        <title>IMA Genome - F19 : A genome assembly and annotation guide to empower mycologists, including annotated draft genome sequences of Ceratocystis pirilliformis, Diaporthe australafricana, Fusarium ophioides, Paecilomyces lecythidis, and Sporothrix stenoceras.</title>
        <authorList>
            <person name="Aylward J."/>
            <person name="Wilson A.M."/>
            <person name="Visagie C.M."/>
            <person name="Spraker J."/>
            <person name="Barnes I."/>
            <person name="Buitendag C."/>
            <person name="Ceriani C."/>
            <person name="Del Mar Angel L."/>
            <person name="du Plessis D."/>
            <person name="Fuchs T."/>
            <person name="Gasser K."/>
            <person name="Kramer D."/>
            <person name="Li W."/>
            <person name="Munsamy K."/>
            <person name="Piso A."/>
            <person name="Price J.L."/>
            <person name="Sonnekus B."/>
            <person name="Thomas C."/>
            <person name="van der Nest A."/>
            <person name="van Dijk A."/>
            <person name="van Heerden A."/>
            <person name="van Vuuren N."/>
            <person name="Yilmaz N."/>
            <person name="Duong T.A."/>
            <person name="van der Merwe N.A."/>
            <person name="Wingfield M.J."/>
            <person name="Wingfield B.D."/>
        </authorList>
    </citation>
    <scope>NUCLEOTIDE SEQUENCE [LARGE SCALE GENOMIC DNA]</scope>
    <source>
        <strain evidence="8 9">CMW 18167</strain>
    </source>
</reference>
<evidence type="ECO:0000256" key="3">
    <source>
        <dbReference type="ARBA" id="ARBA00022723"/>
    </source>
</evidence>
<keyword evidence="5" id="KW-0560">Oxidoreductase</keyword>
<evidence type="ECO:0000256" key="4">
    <source>
        <dbReference type="ARBA" id="ARBA00022833"/>
    </source>
</evidence>
<comment type="cofactor">
    <cofactor evidence="1">
        <name>Zn(2+)</name>
        <dbReference type="ChEBI" id="CHEBI:29105"/>
    </cofactor>
</comment>
<dbReference type="InterPro" id="IPR004183">
    <property type="entry name" value="Xdiol_dOase_suB"/>
</dbReference>
<evidence type="ECO:0000256" key="5">
    <source>
        <dbReference type="ARBA" id="ARBA00023002"/>
    </source>
</evidence>
<proteinExistence type="inferred from homology"/>
<comment type="caution">
    <text evidence="8">The sequence shown here is derived from an EMBL/GenBank/DDBJ whole genome shotgun (WGS) entry which is preliminary data.</text>
</comment>
<accession>A0ABR3YG62</accession>
<dbReference type="Pfam" id="PF02900">
    <property type="entry name" value="LigB"/>
    <property type="match status" value="1"/>
</dbReference>
<evidence type="ECO:0000259" key="7">
    <source>
        <dbReference type="Pfam" id="PF02900"/>
    </source>
</evidence>
<evidence type="ECO:0000313" key="9">
    <source>
        <dbReference type="Proteomes" id="UP001583193"/>
    </source>
</evidence>
<feature type="region of interest" description="Disordered" evidence="6">
    <location>
        <begin position="1"/>
        <end position="39"/>
    </location>
</feature>
<dbReference type="EMBL" id="JAVDPF010000001">
    <property type="protein sequence ID" value="KAL1886798.1"/>
    <property type="molecule type" value="Genomic_DNA"/>
</dbReference>
<keyword evidence="4" id="KW-0862">Zinc</keyword>
<feature type="domain" description="Extradiol ring-cleavage dioxygenase class III enzyme subunit B" evidence="7">
    <location>
        <begin position="125"/>
        <end position="369"/>
    </location>
</feature>
<feature type="compositionally biased region" description="Low complexity" evidence="6">
    <location>
        <begin position="26"/>
        <end position="39"/>
    </location>
</feature>
<dbReference type="SUPFAM" id="SSF53213">
    <property type="entry name" value="LigB-like"/>
    <property type="match status" value="1"/>
</dbReference>
<name>A0ABR3YG62_9EURO</name>
<dbReference type="Gene3D" id="3.40.830.10">
    <property type="entry name" value="LigB-like"/>
    <property type="match status" value="1"/>
</dbReference>
<dbReference type="InterPro" id="IPR014436">
    <property type="entry name" value="Extradiol_dOase_DODA"/>
</dbReference>
<gene>
    <name evidence="8" type="ORF">Plec18167_000733</name>
</gene>
<dbReference type="CDD" id="cd07363">
    <property type="entry name" value="45_DOPA_Dioxygenase"/>
    <property type="match status" value="1"/>
</dbReference>
<keyword evidence="9" id="KW-1185">Reference proteome</keyword>
<evidence type="ECO:0000256" key="1">
    <source>
        <dbReference type="ARBA" id="ARBA00001947"/>
    </source>
</evidence>
<organism evidence="8 9">
    <name type="scientific">Paecilomyces lecythidis</name>
    <dbReference type="NCBI Taxonomy" id="3004212"/>
    <lineage>
        <taxon>Eukaryota</taxon>
        <taxon>Fungi</taxon>
        <taxon>Dikarya</taxon>
        <taxon>Ascomycota</taxon>
        <taxon>Pezizomycotina</taxon>
        <taxon>Eurotiomycetes</taxon>
        <taxon>Eurotiomycetidae</taxon>
        <taxon>Eurotiales</taxon>
        <taxon>Thermoascaceae</taxon>
        <taxon>Paecilomyces</taxon>
    </lineage>
</organism>
<sequence>MSSSPTNIPPNDPRINQGHQEHRTTGSRPSTSTSSVSTSTSPTTILLAILSVLSAVLIAYLVNCSTTVSTDEDASTVSRFFPLTRLFSSRQSVVRPVANSVDHQLKSSIANLGTEGSGFKMRTPVYFISHGGPNVMYERDHPAYAKLQELGREITTKVKPRAVVVFSAHWQAGRDTIQVNTAEITDLIYDFYGFPSHYYKEKFPNVGSKEIAQKVMDALRDAGIKAEGVKRGLDHGVWAGFKCAFDPETNPLKVPIVQVSLFGTEDPAQHYKLGQALSKLRDENILIIGSGMAVHNLRDMHFTFGDPRPLPYTVSFDEALKDAATAPVEKREQAMVDLLKRPDARQAHPFFDHILPVHIAAGAAGDDKGRRLWTLKSGSMSWAQFRFGEPATNGSL</sequence>